<protein>
    <submittedName>
        <fullName evidence="1">Uncharacterized protein</fullName>
    </submittedName>
</protein>
<organism evidence="1 2">
    <name type="scientific">Necator americanus</name>
    <name type="common">Human hookworm</name>
    <dbReference type="NCBI Taxonomy" id="51031"/>
    <lineage>
        <taxon>Eukaryota</taxon>
        <taxon>Metazoa</taxon>
        <taxon>Ecdysozoa</taxon>
        <taxon>Nematoda</taxon>
        <taxon>Chromadorea</taxon>
        <taxon>Rhabditida</taxon>
        <taxon>Rhabditina</taxon>
        <taxon>Rhabditomorpha</taxon>
        <taxon>Strongyloidea</taxon>
        <taxon>Ancylostomatidae</taxon>
        <taxon>Bunostominae</taxon>
        <taxon>Necator</taxon>
    </lineage>
</organism>
<comment type="caution">
    <text evidence="1">The sequence shown here is derived from an EMBL/GenBank/DDBJ whole genome shotgun (WGS) entry which is preliminary data.</text>
</comment>
<evidence type="ECO:0000313" key="2">
    <source>
        <dbReference type="Proteomes" id="UP001303046"/>
    </source>
</evidence>
<accession>A0ABR1DNG7</accession>
<proteinExistence type="predicted"/>
<evidence type="ECO:0000313" key="1">
    <source>
        <dbReference type="EMBL" id="KAK6751984.1"/>
    </source>
</evidence>
<keyword evidence="2" id="KW-1185">Reference proteome</keyword>
<sequence>MPPTCAANLPLVRDALYLTPQPCITSWASCNEYTAQTIDDRTQTHLKQIWFTRFNFPPRVSNDPTEGRMCRVMVEKRRSRMLN</sequence>
<gene>
    <name evidence="1" type="primary">Necator_chrIV.g16713</name>
    <name evidence="1" type="ORF">RB195_003416</name>
</gene>
<reference evidence="1 2" key="1">
    <citation type="submission" date="2023-08" db="EMBL/GenBank/DDBJ databases">
        <title>A Necator americanus chromosomal reference genome.</title>
        <authorList>
            <person name="Ilik V."/>
            <person name="Petrzelkova K.J."/>
            <person name="Pardy F."/>
            <person name="Fuh T."/>
            <person name="Niatou-Singa F.S."/>
            <person name="Gouil Q."/>
            <person name="Baker L."/>
            <person name="Ritchie M.E."/>
            <person name="Jex A.R."/>
            <person name="Gazzola D."/>
            <person name="Li H."/>
            <person name="Toshio Fujiwara R."/>
            <person name="Zhan B."/>
            <person name="Aroian R.V."/>
            <person name="Pafco B."/>
            <person name="Schwarz E.M."/>
        </authorList>
    </citation>
    <scope>NUCLEOTIDE SEQUENCE [LARGE SCALE GENOMIC DNA]</scope>
    <source>
        <strain evidence="1 2">Aroian</strain>
        <tissue evidence="1">Whole animal</tissue>
    </source>
</reference>
<dbReference type="Proteomes" id="UP001303046">
    <property type="component" value="Unassembled WGS sequence"/>
</dbReference>
<name>A0ABR1DNG7_NECAM</name>
<dbReference type="EMBL" id="JAVFWL010000004">
    <property type="protein sequence ID" value="KAK6751984.1"/>
    <property type="molecule type" value="Genomic_DNA"/>
</dbReference>